<gene>
    <name evidence="1" type="ORF">HPBE_LOCUS6861</name>
</gene>
<dbReference type="EMBL" id="UZAH01025757">
    <property type="protein sequence ID" value="VDO70004.1"/>
    <property type="molecule type" value="Genomic_DNA"/>
</dbReference>
<organism evidence="2 3">
    <name type="scientific">Heligmosomoides polygyrus</name>
    <name type="common">Parasitic roundworm</name>
    <dbReference type="NCBI Taxonomy" id="6339"/>
    <lineage>
        <taxon>Eukaryota</taxon>
        <taxon>Metazoa</taxon>
        <taxon>Ecdysozoa</taxon>
        <taxon>Nematoda</taxon>
        <taxon>Chromadorea</taxon>
        <taxon>Rhabditida</taxon>
        <taxon>Rhabditina</taxon>
        <taxon>Rhabditomorpha</taxon>
        <taxon>Strongyloidea</taxon>
        <taxon>Heligmosomidae</taxon>
        <taxon>Heligmosomoides</taxon>
    </lineage>
</organism>
<evidence type="ECO:0000313" key="3">
    <source>
        <dbReference type="WBParaSite" id="HPBE_0000686001-mRNA-1"/>
    </source>
</evidence>
<proteinExistence type="predicted"/>
<protein>
    <submittedName>
        <fullName evidence="1 3">Uncharacterized protein</fullName>
    </submittedName>
</protein>
<name>A0A183FIV0_HELPZ</name>
<evidence type="ECO:0000313" key="1">
    <source>
        <dbReference type="EMBL" id="VDO70004.1"/>
    </source>
</evidence>
<accession>A0A183FIV0</accession>
<dbReference type="AlphaFoldDB" id="A0A183FIV0"/>
<evidence type="ECO:0000313" key="2">
    <source>
        <dbReference type="Proteomes" id="UP000050761"/>
    </source>
</evidence>
<reference evidence="3" key="2">
    <citation type="submission" date="2019-09" db="UniProtKB">
        <authorList>
            <consortium name="WormBaseParasite"/>
        </authorList>
    </citation>
    <scope>IDENTIFICATION</scope>
</reference>
<reference evidence="1 2" key="1">
    <citation type="submission" date="2018-11" db="EMBL/GenBank/DDBJ databases">
        <authorList>
            <consortium name="Pathogen Informatics"/>
        </authorList>
    </citation>
    <scope>NUCLEOTIDE SEQUENCE [LARGE SCALE GENOMIC DNA]</scope>
</reference>
<dbReference type="WBParaSite" id="HPBE_0000686001-mRNA-1">
    <property type="protein sequence ID" value="HPBE_0000686001-mRNA-1"/>
    <property type="gene ID" value="HPBE_0000686001"/>
</dbReference>
<accession>A0A3P7YF88</accession>
<keyword evidence="2" id="KW-1185">Reference proteome</keyword>
<sequence>MPLRILKNTLTIGVTQPITKSTMAPETVSRGSYVSIKVASHKDDVFRQYLWCLFIKQAQRVCGAYAEKK</sequence>
<dbReference type="Proteomes" id="UP000050761">
    <property type="component" value="Unassembled WGS sequence"/>
</dbReference>